<dbReference type="EMBL" id="CP003763">
    <property type="protein sequence ID" value="AFQ28146.1"/>
    <property type="molecule type" value="Genomic_DNA"/>
</dbReference>
<dbReference type="SMART" id="SM00885">
    <property type="entry name" value="D5_N"/>
    <property type="match status" value="1"/>
</dbReference>
<evidence type="ECO:0000256" key="2">
    <source>
        <dbReference type="ARBA" id="ARBA00022801"/>
    </source>
</evidence>
<proteinExistence type="predicted"/>
<keyword evidence="3" id="KW-0347">Helicase</keyword>
<accession>A0A9W3P540</accession>
<dbReference type="GO" id="GO:0004386">
    <property type="term" value="F:helicase activity"/>
    <property type="evidence" value="ECO:0007669"/>
    <property type="project" value="UniProtKB-KW"/>
</dbReference>
<dbReference type="InterPro" id="IPR045455">
    <property type="entry name" value="NrS-1_pol-like_helicase"/>
</dbReference>
<dbReference type="AlphaFoldDB" id="A0A9W3P540"/>
<evidence type="ECO:0000259" key="5">
    <source>
        <dbReference type="PROSITE" id="PS51206"/>
    </source>
</evidence>
<sequence length="625" mass="72276">MVISLYKGYLKGNGKHAASKFKDGTKLLSYHTARKHDSFVGILDDDYIMVDIDDIDEAEMLLDIIEDKNIRCSVLETTNGMHFYFKGYDITANKIKWFSNIGLLCDYKLGIKNTADPLKINGETRRWLRKTNEHDPLPTWLYPYNKKNPNLTKMTEGDGRNDKLFTYILKLQSQGMAKNDIKETISIINNYILEEPVEQNELNIILRDEAFMKESFYIKGAFQHEKFGDFLINEHHICKITNILHIYKDGVYSDKQEDIEEAMIKHIPALKRMQRQETLAYLQLKAKHKNFASTKYVVVKNGVFNLETWQLEDFTPEIITRNKIPVAYIPDAYYKVTDKTLNKIAVNDKTIRSILEEILGYILFRRNEFAATFILTGNGSNGKSSYLKIIRQLVGEENASSLDLNELDQRFKTAELFGKLANIGDDIGKGYIKESSVFKKLSTGETLNVERKGKDPFDFTNYAKLIFSANEMPRINDFTDGLGRRLQIVPFKAKFTPEGEDYDPFITDKLLSDESMQYILILALKSLKRLLEEKKFTKSKAVEEELVKYQEENNPIISFVNNENIELERSVVGDVYLQYKVYCVENGFQSVSNINFSKQISQLFGYKSHVQKVDGKNKRIFINNE</sequence>
<evidence type="ECO:0000256" key="3">
    <source>
        <dbReference type="ARBA" id="ARBA00022806"/>
    </source>
</evidence>
<dbReference type="PANTHER" id="PTHR35372">
    <property type="entry name" value="ATP BINDING PROTEIN-RELATED"/>
    <property type="match status" value="1"/>
</dbReference>
<dbReference type="GO" id="GO:0016787">
    <property type="term" value="F:hydrolase activity"/>
    <property type="evidence" value="ECO:0007669"/>
    <property type="project" value="UniProtKB-KW"/>
</dbReference>
<gene>
    <name evidence="6" type="ORF">BTF1_19885</name>
</gene>
<feature type="domain" description="SF3 helicase" evidence="5">
    <location>
        <begin position="350"/>
        <end position="504"/>
    </location>
</feature>
<dbReference type="InterPro" id="IPR027417">
    <property type="entry name" value="P-loop_NTPase"/>
</dbReference>
<dbReference type="InterPro" id="IPR051620">
    <property type="entry name" value="ORF904-like_C"/>
</dbReference>
<reference evidence="6 7" key="1">
    <citation type="journal article" date="2013" name="Genome Announc.">
        <title>Complete Genome Sequence of Bacillus thuringiensis Serovar Israelensis Strain HD-789.</title>
        <authorList>
            <person name="Doggett N.A."/>
            <person name="Stubben C.J."/>
            <person name="Chertkov O."/>
            <person name="Bruce D.C."/>
            <person name="Detter J.C."/>
            <person name="Johnson S.L."/>
            <person name="Han C.S."/>
        </authorList>
    </citation>
    <scope>NUCLEOTIDE SEQUENCE [LARGE SCALE GENOMIC DNA]</scope>
    <source>
        <strain evidence="6 7">HD-789</strain>
    </source>
</reference>
<organism evidence="6 7">
    <name type="scientific">Bacillus thuringiensis HD-789</name>
    <dbReference type="NCBI Taxonomy" id="1217737"/>
    <lineage>
        <taxon>Bacteria</taxon>
        <taxon>Bacillati</taxon>
        <taxon>Bacillota</taxon>
        <taxon>Bacilli</taxon>
        <taxon>Bacillales</taxon>
        <taxon>Bacillaceae</taxon>
        <taxon>Bacillus</taxon>
        <taxon>Bacillus cereus group</taxon>
    </lineage>
</organism>
<dbReference type="PROSITE" id="PS51206">
    <property type="entry name" value="SF3_HELICASE_1"/>
    <property type="match status" value="1"/>
</dbReference>
<dbReference type="SUPFAM" id="SSF52540">
    <property type="entry name" value="P-loop containing nucleoside triphosphate hydrolases"/>
    <property type="match status" value="1"/>
</dbReference>
<keyword evidence="2" id="KW-0378">Hydrolase</keyword>
<dbReference type="Gene3D" id="3.40.50.300">
    <property type="entry name" value="P-loop containing nucleotide triphosphate hydrolases"/>
    <property type="match status" value="1"/>
</dbReference>
<dbReference type="KEGG" id="btn:BTF1_19885"/>
<dbReference type="Pfam" id="PF19263">
    <property type="entry name" value="DUF5906"/>
    <property type="match status" value="1"/>
</dbReference>
<name>A0A9W3P540_BACTU</name>
<evidence type="ECO:0000313" key="6">
    <source>
        <dbReference type="EMBL" id="AFQ28146.1"/>
    </source>
</evidence>
<protein>
    <submittedName>
        <fullName evidence="6">P4 family phage/plasmid primase</fullName>
    </submittedName>
</protein>
<dbReference type="Pfam" id="PF03288">
    <property type="entry name" value="Pox_D5"/>
    <property type="match status" value="1"/>
</dbReference>
<dbReference type="Pfam" id="PF08706">
    <property type="entry name" value="D5_N"/>
    <property type="match status" value="1"/>
</dbReference>
<dbReference type="NCBIfam" id="TIGR01613">
    <property type="entry name" value="primase_Cterm"/>
    <property type="match status" value="1"/>
</dbReference>
<dbReference type="Proteomes" id="UP000005257">
    <property type="component" value="Chromosome"/>
</dbReference>
<dbReference type="PANTHER" id="PTHR35372:SF2">
    <property type="entry name" value="SF3 HELICASE DOMAIN-CONTAINING PROTEIN"/>
    <property type="match status" value="1"/>
</dbReference>
<keyword evidence="4" id="KW-0067">ATP-binding</keyword>
<dbReference type="InterPro" id="IPR014015">
    <property type="entry name" value="Helicase_SF3_DNA-vir"/>
</dbReference>
<evidence type="ECO:0000256" key="4">
    <source>
        <dbReference type="ARBA" id="ARBA00022840"/>
    </source>
</evidence>
<dbReference type="InterPro" id="IPR006500">
    <property type="entry name" value="Helicase_put_C_phage/plasmid"/>
</dbReference>
<keyword evidence="1" id="KW-0547">Nucleotide-binding</keyword>
<evidence type="ECO:0000256" key="1">
    <source>
        <dbReference type="ARBA" id="ARBA00022741"/>
    </source>
</evidence>
<dbReference type="InterPro" id="IPR014818">
    <property type="entry name" value="Phage/plasmid_primase_P4_C"/>
</dbReference>
<dbReference type="InterPro" id="IPR004968">
    <property type="entry name" value="DNA_primase/NTPase_C"/>
</dbReference>
<evidence type="ECO:0000313" key="7">
    <source>
        <dbReference type="Proteomes" id="UP000005257"/>
    </source>
</evidence>
<dbReference type="GO" id="GO:0005524">
    <property type="term" value="F:ATP binding"/>
    <property type="evidence" value="ECO:0007669"/>
    <property type="project" value="UniProtKB-KW"/>
</dbReference>